<evidence type="ECO:0000256" key="1">
    <source>
        <dbReference type="SAM" id="MobiDB-lite"/>
    </source>
</evidence>
<feature type="compositionally biased region" description="Basic and acidic residues" evidence="1">
    <location>
        <begin position="386"/>
        <end position="396"/>
    </location>
</feature>
<feature type="compositionally biased region" description="Basic and acidic residues" evidence="1">
    <location>
        <begin position="121"/>
        <end position="131"/>
    </location>
</feature>
<dbReference type="EMBL" id="AP035768">
    <property type="protein sequence ID" value="BFO17774.1"/>
    <property type="molecule type" value="Genomic_DNA"/>
</dbReference>
<feature type="region of interest" description="Disordered" evidence="1">
    <location>
        <begin position="281"/>
        <end position="396"/>
    </location>
</feature>
<name>A0AAT9HJS5_9ACTN</name>
<protein>
    <submittedName>
        <fullName evidence="2">Uncharacterized protein</fullName>
    </submittedName>
</protein>
<gene>
    <name evidence="2" type="ORF">SHKM778_41620</name>
</gene>
<feature type="compositionally biased region" description="Basic and acidic residues" evidence="1">
    <location>
        <begin position="155"/>
        <end position="175"/>
    </location>
</feature>
<reference evidence="2" key="1">
    <citation type="submission" date="2024-06" db="EMBL/GenBank/DDBJ databases">
        <authorList>
            <consortium name="consrtm"/>
            <person name="Uemura M."/>
            <person name="Terahara T."/>
        </authorList>
    </citation>
    <scope>NUCLEOTIDE SEQUENCE</scope>
    <source>
        <strain evidence="2">KM77-8</strain>
    </source>
</reference>
<dbReference type="AlphaFoldDB" id="A0AAT9HJS5"/>
<reference evidence="2" key="2">
    <citation type="submission" date="2024-07" db="EMBL/GenBank/DDBJ databases">
        <title>Streptomyces haneummycinica sp. nov., a new antibiotic-producing actinobacterium isolated from marine sediment.</title>
        <authorList>
            <person name="Uemura M."/>
            <person name="Hamada M."/>
            <person name="Hirano S."/>
            <person name="Kobayashi K."/>
            <person name="Ohshiro T."/>
            <person name="Kobayashi T."/>
            <person name="Terahara T."/>
        </authorList>
    </citation>
    <scope>NUCLEOTIDE SEQUENCE</scope>
    <source>
        <strain evidence="2">KM77-8</strain>
    </source>
</reference>
<proteinExistence type="predicted"/>
<evidence type="ECO:0000313" key="2">
    <source>
        <dbReference type="EMBL" id="BFO17774.1"/>
    </source>
</evidence>
<sequence length="396" mass="42453">MVRAEQGAVEQGEDLLVVGGQGQQRLQRVADLPGQDRRVEALAGHVAQHDERLPRGVGPGVDVVEVTADPFVVAGRAVVARVFHAVQAPQGGRQEFPHERGGDRALLAVEARGRQRGARACGEEPGERLLVRGEGPLRAGAEQDQRAGGHTVPGKRGDDDRADGPAEAVRDDPARKGTGVDPARGHRREALEGLGQPRYAPGVELQRAVFRRPAAQGVGDGVAASDGRQDEQRGVGEVFRRQLYRDLRAAWHVQRRQQGAGDHGPDLRLLPGDAQGRFGPVPAGAVHQPPRRTAVRDGAGTGFEEPVTDLPGGRGARRRDVRSVGEAPVRLRQPGRHRVLRGAGVRQDQPGGRVLVNHRSLSVEHHHRVGASSHVGPRRTSVSRGWAEEPGKESQA</sequence>
<feature type="region of interest" description="Disordered" evidence="1">
    <location>
        <begin position="114"/>
        <end position="198"/>
    </location>
</feature>
<organism evidence="2">
    <name type="scientific">Streptomyces haneummycinicus</name>
    <dbReference type="NCBI Taxonomy" id="3074435"/>
    <lineage>
        <taxon>Bacteria</taxon>
        <taxon>Bacillati</taxon>
        <taxon>Actinomycetota</taxon>
        <taxon>Actinomycetes</taxon>
        <taxon>Kitasatosporales</taxon>
        <taxon>Streptomycetaceae</taxon>
        <taxon>Streptomyces</taxon>
    </lineage>
</organism>
<accession>A0AAT9HJS5</accession>